<organism evidence="1 2">
    <name type="scientific">Pycnoporus cinnabarinus</name>
    <name type="common">Cinnabar-red polypore</name>
    <name type="synonym">Trametes cinnabarina</name>
    <dbReference type="NCBI Taxonomy" id="5643"/>
    <lineage>
        <taxon>Eukaryota</taxon>
        <taxon>Fungi</taxon>
        <taxon>Dikarya</taxon>
        <taxon>Basidiomycota</taxon>
        <taxon>Agaricomycotina</taxon>
        <taxon>Agaricomycetes</taxon>
        <taxon>Polyporales</taxon>
        <taxon>Polyporaceae</taxon>
        <taxon>Trametes</taxon>
    </lineage>
</organism>
<reference evidence="1" key="1">
    <citation type="submission" date="2014-01" db="EMBL/GenBank/DDBJ databases">
        <title>The genome of the white-rot fungus Pycnoporus cinnabarinus: a basidiomycete model with a versatile arsenal for lignocellulosic biomass breakdown.</title>
        <authorList>
            <person name="Levasseur A."/>
            <person name="Lomascolo A."/>
            <person name="Ruiz-Duenas F.J."/>
            <person name="Uzan E."/>
            <person name="Piumi F."/>
            <person name="Kues U."/>
            <person name="Ram A.F.J."/>
            <person name="Murat C."/>
            <person name="Haon M."/>
            <person name="Benoit I."/>
            <person name="Arfi Y."/>
            <person name="Chevret D."/>
            <person name="Drula E."/>
            <person name="Kwon M.J."/>
            <person name="Gouret P."/>
            <person name="Lesage-Meessen L."/>
            <person name="Lombard V."/>
            <person name="Mariette J."/>
            <person name="Noirot C."/>
            <person name="Park J."/>
            <person name="Patyshakuliyeva A."/>
            <person name="Wieneger R.A.B."/>
            <person name="Wosten H.A.B."/>
            <person name="Martin F."/>
            <person name="Coutinho P.M."/>
            <person name="de Vries R."/>
            <person name="Martinez A.T."/>
            <person name="Klopp C."/>
            <person name="Pontarotti P."/>
            <person name="Henrissat B."/>
            <person name="Record E."/>
        </authorList>
    </citation>
    <scope>NUCLEOTIDE SEQUENCE [LARGE SCALE GENOMIC DNA]</scope>
    <source>
        <strain evidence="1">BRFM137</strain>
    </source>
</reference>
<dbReference type="Proteomes" id="UP000029665">
    <property type="component" value="Unassembled WGS sequence"/>
</dbReference>
<dbReference type="EMBL" id="CCBP010000415">
    <property type="protein sequence ID" value="CDO76815.1"/>
    <property type="molecule type" value="Genomic_DNA"/>
</dbReference>
<keyword evidence="2" id="KW-1185">Reference proteome</keyword>
<evidence type="ECO:0000313" key="1">
    <source>
        <dbReference type="EMBL" id="CDO76815.1"/>
    </source>
</evidence>
<dbReference type="HOGENOM" id="CLU_956904_0_0_1"/>
<comment type="caution">
    <text evidence="1">The sequence shown here is derived from an EMBL/GenBank/DDBJ whole genome shotgun (WGS) entry which is preliminary data.</text>
</comment>
<protein>
    <submittedName>
        <fullName evidence="1">Uncharacterized protein</fullName>
    </submittedName>
</protein>
<dbReference type="OrthoDB" id="2765335at2759"/>
<accession>A0A060SR48</accession>
<gene>
    <name evidence="1" type="ORF">BN946_scf185033.g12</name>
</gene>
<name>A0A060SR48_PYCCI</name>
<evidence type="ECO:0000313" key="2">
    <source>
        <dbReference type="Proteomes" id="UP000029665"/>
    </source>
</evidence>
<proteinExistence type="predicted"/>
<dbReference type="AlphaFoldDB" id="A0A060SR48"/>
<sequence>MPLRSRGLNAMETRWEAKFQQVEGEIEEVASRNARVLRTAQELKREQASSVARTSQLEADLGDVCNRVAELSQSVGVMLTDIKDHLHHEKDLLKDKWGSLRRGLNELSQKVAHVDFELDIMKSQRSVDRARTEQVQNGLAVLEACSSVTTNTVQRLECDIARLEHLSEQQALAVEQLALVQADYQCGTQDMHPDATSCTLAEELRLGSHSTHLLEDTSDSCVSDGNHTLLVDWEPIQAIVQANGSDGEDIITDSVDSASTSSCASIDSSTLNSVAPYHTPPARRFLPQEAM</sequence>